<dbReference type="AlphaFoldDB" id="A0A1F6V7C6"/>
<gene>
    <name evidence="1" type="ORF">A2647_02765</name>
</gene>
<organism evidence="1 2">
    <name type="scientific">Candidatus Nomurabacteria bacterium RIFCSPHIGHO2_01_FULL_40_24b</name>
    <dbReference type="NCBI Taxonomy" id="1801739"/>
    <lineage>
        <taxon>Bacteria</taxon>
        <taxon>Candidatus Nomuraibacteriota</taxon>
    </lineage>
</organism>
<evidence type="ECO:0000313" key="1">
    <source>
        <dbReference type="EMBL" id="OGI65406.1"/>
    </source>
</evidence>
<comment type="caution">
    <text evidence="1">The sequence shown here is derived from an EMBL/GenBank/DDBJ whole genome shotgun (WGS) entry which is preliminary data.</text>
</comment>
<name>A0A1F6V7C6_9BACT</name>
<dbReference type="Proteomes" id="UP000177370">
    <property type="component" value="Unassembled WGS sequence"/>
</dbReference>
<dbReference type="EMBL" id="MFTP01000019">
    <property type="protein sequence ID" value="OGI65406.1"/>
    <property type="molecule type" value="Genomic_DNA"/>
</dbReference>
<sequence length="285" mass="31994">MDDRTFIPGNNLEGRAIEEEPSWELIPNQEYLDFQKIEVTEVDETKPYRPAKKVKVTKKEGEVLEVDAVTIFFVLRNKHGKELTVSAAAAGHIDNLHIKGADAGSLFDEPSFQALMQDVAKKIPEDVATQPGVLVIEVKMGKNIGQEGIAGLEELQDSGILTKDDVQKALAFKEEVIRLNRLGTKDEKEIFVKNHSDGKIKFQLIRDDVLVPVVDTPRRPTTKLYMVFVPTEQGDKKTLYTMAPGRSMPMHPNPREHMSADGMINEKTFQDSANAWFYTVMLVGK</sequence>
<proteinExistence type="predicted"/>
<protein>
    <submittedName>
        <fullName evidence="1">Uncharacterized protein</fullName>
    </submittedName>
</protein>
<reference evidence="1 2" key="1">
    <citation type="journal article" date="2016" name="Nat. Commun.">
        <title>Thousands of microbial genomes shed light on interconnected biogeochemical processes in an aquifer system.</title>
        <authorList>
            <person name="Anantharaman K."/>
            <person name="Brown C.T."/>
            <person name="Hug L.A."/>
            <person name="Sharon I."/>
            <person name="Castelle C.J."/>
            <person name="Probst A.J."/>
            <person name="Thomas B.C."/>
            <person name="Singh A."/>
            <person name="Wilkins M.J."/>
            <person name="Karaoz U."/>
            <person name="Brodie E.L."/>
            <person name="Williams K.H."/>
            <person name="Hubbard S.S."/>
            <person name="Banfield J.F."/>
        </authorList>
    </citation>
    <scope>NUCLEOTIDE SEQUENCE [LARGE SCALE GENOMIC DNA]</scope>
</reference>
<evidence type="ECO:0000313" key="2">
    <source>
        <dbReference type="Proteomes" id="UP000177370"/>
    </source>
</evidence>
<accession>A0A1F6V7C6</accession>